<evidence type="ECO:0000313" key="3">
    <source>
        <dbReference type="Proteomes" id="UP001264980"/>
    </source>
</evidence>
<protein>
    <submittedName>
        <fullName evidence="2">Uncharacterized protein</fullName>
    </submittedName>
</protein>
<feature type="region of interest" description="Disordered" evidence="1">
    <location>
        <begin position="31"/>
        <end position="52"/>
    </location>
</feature>
<name>A0ABU1QW87_9BACT</name>
<evidence type="ECO:0000256" key="1">
    <source>
        <dbReference type="SAM" id="MobiDB-lite"/>
    </source>
</evidence>
<sequence>MIPSIRLRRAAYWYSKYFARLLNMNEMSLFSGQEPDWNQPGPGDGKVGGRKD</sequence>
<gene>
    <name evidence="2" type="ORF">J2W84_001602</name>
</gene>
<keyword evidence="3" id="KW-1185">Reference proteome</keyword>
<reference evidence="2 3" key="1">
    <citation type="submission" date="2023-07" db="EMBL/GenBank/DDBJ databases">
        <title>Sorghum-associated microbial communities from plants grown in Nebraska, USA.</title>
        <authorList>
            <person name="Schachtman D."/>
        </authorList>
    </citation>
    <scope>NUCLEOTIDE SEQUENCE [LARGE SCALE GENOMIC DNA]</scope>
    <source>
        <strain evidence="2 3">BE57</strain>
    </source>
</reference>
<proteinExistence type="predicted"/>
<dbReference type="EMBL" id="JAVDTI010000001">
    <property type="protein sequence ID" value="MDR6804565.1"/>
    <property type="molecule type" value="Genomic_DNA"/>
</dbReference>
<accession>A0ABU1QW87</accession>
<organism evidence="2 3">
    <name type="scientific">Dyadobacter fermentans</name>
    <dbReference type="NCBI Taxonomy" id="94254"/>
    <lineage>
        <taxon>Bacteria</taxon>
        <taxon>Pseudomonadati</taxon>
        <taxon>Bacteroidota</taxon>
        <taxon>Cytophagia</taxon>
        <taxon>Cytophagales</taxon>
        <taxon>Spirosomataceae</taxon>
        <taxon>Dyadobacter</taxon>
    </lineage>
</organism>
<evidence type="ECO:0000313" key="2">
    <source>
        <dbReference type="EMBL" id="MDR6804565.1"/>
    </source>
</evidence>
<comment type="caution">
    <text evidence="2">The sequence shown here is derived from an EMBL/GenBank/DDBJ whole genome shotgun (WGS) entry which is preliminary data.</text>
</comment>
<dbReference type="Proteomes" id="UP001264980">
    <property type="component" value="Unassembled WGS sequence"/>
</dbReference>